<feature type="binding site" evidence="12">
    <location>
        <position position="261"/>
    </location>
    <ligand>
        <name>K(+)</name>
        <dbReference type="ChEBI" id="CHEBI:29103"/>
    </ligand>
</feature>
<keyword evidence="6 12" id="KW-0547">Nucleotide-binding</keyword>
<keyword evidence="9 12" id="KW-0460">Magnesium</keyword>
<comment type="subunit">
    <text evidence="12">Homodimer.</text>
</comment>
<dbReference type="InterPro" id="IPR002139">
    <property type="entry name" value="Ribo/fructo_kinase"/>
</dbReference>
<keyword evidence="15" id="KW-1185">Reference proteome</keyword>
<keyword evidence="5 12" id="KW-0479">Metal-binding</keyword>
<feature type="binding site" evidence="12">
    <location>
        <begin position="232"/>
        <end position="237"/>
    </location>
    <ligand>
        <name>ATP</name>
        <dbReference type="ChEBI" id="CHEBI:30616"/>
    </ligand>
</feature>
<keyword evidence="10 12" id="KW-0630">Potassium</keyword>
<keyword evidence="8 12" id="KW-0067">ATP-binding</keyword>
<comment type="cofactor">
    <cofactor evidence="12">
        <name>Mg(2+)</name>
        <dbReference type="ChEBI" id="CHEBI:18420"/>
    </cofactor>
    <text evidence="12">Requires a divalent cation, most likely magnesium in vivo, as an electrophilic catalyst to aid phosphoryl group transfer. It is the chelate of the metal and the nucleotide that is the actual substrate.</text>
</comment>
<evidence type="ECO:0000256" key="8">
    <source>
        <dbReference type="ARBA" id="ARBA00022840"/>
    </source>
</evidence>
<dbReference type="PRINTS" id="PR00990">
    <property type="entry name" value="RIBOKINASE"/>
</dbReference>
<evidence type="ECO:0000256" key="4">
    <source>
        <dbReference type="ARBA" id="ARBA00022679"/>
    </source>
</evidence>
<evidence type="ECO:0000313" key="15">
    <source>
        <dbReference type="Proteomes" id="UP001138500"/>
    </source>
</evidence>
<feature type="binding site" evidence="12">
    <location>
        <position position="265"/>
    </location>
    <ligand>
        <name>substrate</name>
    </ligand>
</feature>
<comment type="subcellular location">
    <subcellularLocation>
        <location evidence="12">Cytoplasm</location>
    </subcellularLocation>
    <subcellularLocation>
        <location evidence="12">Nucleus</location>
    </subcellularLocation>
</comment>
<keyword evidence="12" id="KW-0963">Cytoplasm</keyword>
<feature type="binding site" evidence="12">
    <location>
        <position position="296"/>
    </location>
    <ligand>
        <name>K(+)</name>
        <dbReference type="ChEBI" id="CHEBI:29103"/>
    </ligand>
</feature>
<organism evidence="14 15">
    <name type="scientific">Teratosphaeria destructans</name>
    <dbReference type="NCBI Taxonomy" id="418781"/>
    <lineage>
        <taxon>Eukaryota</taxon>
        <taxon>Fungi</taxon>
        <taxon>Dikarya</taxon>
        <taxon>Ascomycota</taxon>
        <taxon>Pezizomycotina</taxon>
        <taxon>Dothideomycetes</taxon>
        <taxon>Dothideomycetidae</taxon>
        <taxon>Mycosphaerellales</taxon>
        <taxon>Teratosphaeriaceae</taxon>
        <taxon>Teratosphaeria</taxon>
    </lineage>
</organism>
<dbReference type="EMBL" id="RIBY02002567">
    <property type="protein sequence ID" value="KAH9809308.1"/>
    <property type="molecule type" value="Genomic_DNA"/>
</dbReference>
<evidence type="ECO:0000256" key="2">
    <source>
        <dbReference type="ARBA" id="ARBA00012035"/>
    </source>
</evidence>
<comment type="similarity">
    <text evidence="12">Belongs to the carbohydrate kinase PfkB family. Ribokinase subfamily.</text>
</comment>
<feature type="binding site" evidence="12">
    <location>
        <begin position="13"/>
        <end position="15"/>
    </location>
    <ligand>
        <name>substrate</name>
    </ligand>
</feature>
<evidence type="ECO:0000259" key="13">
    <source>
        <dbReference type="Pfam" id="PF00294"/>
    </source>
</evidence>
<dbReference type="InterPro" id="IPR011877">
    <property type="entry name" value="Ribokinase"/>
</dbReference>
<feature type="binding site" evidence="12">
    <location>
        <position position="301"/>
    </location>
    <ligand>
        <name>K(+)</name>
        <dbReference type="ChEBI" id="CHEBI:29103"/>
    </ligand>
</feature>
<evidence type="ECO:0000256" key="12">
    <source>
        <dbReference type="HAMAP-Rule" id="MF_03215"/>
    </source>
</evidence>
<dbReference type="GO" id="GO:0004747">
    <property type="term" value="F:ribokinase activity"/>
    <property type="evidence" value="ECO:0007669"/>
    <property type="project" value="UniProtKB-UniRule"/>
</dbReference>
<dbReference type="InterPro" id="IPR011611">
    <property type="entry name" value="PfkB_dom"/>
</dbReference>
<reference evidence="14 15" key="2">
    <citation type="journal article" date="2021" name="Curr. Genet.">
        <title>Genetic response to nitrogen starvation in the aggressive Eucalyptus foliar pathogen Teratosphaeria destructans.</title>
        <authorList>
            <person name="Havenga M."/>
            <person name="Wingfield B.D."/>
            <person name="Wingfield M.J."/>
            <person name="Dreyer L.L."/>
            <person name="Roets F."/>
            <person name="Aylward J."/>
        </authorList>
    </citation>
    <scope>NUCLEOTIDE SEQUENCE [LARGE SCALE GENOMIC DNA]</scope>
    <source>
        <strain evidence="14">CMW44962</strain>
    </source>
</reference>
<sequence length="313" mass="32879">MAARRIAVIGSLNIDMITRTSRIPEAGETLTAESFDTGFGGKGANQAVASARLASNGVEVQMVGNVGDDGFGNDYFEAMKKEGIDGSKVQRVQGQKTGVSVIIVDKATGENRILFTKGANYAFEEVANGSVGKDWDLVPSNADVVVFQLEIPLPVVLHNIKAASEKGKHVIFNPAPASTIPDAAFSHIDTLIMNESESAILSGLTEDHKMPSAEDLAALFLKKGVKDTVIITLGGKGLVYVTKSGESGRVPAKKVKVKDTTAAGDTFVGAYAVARLKDDFSYNAALGFATTAAAKSVERHGAMAAIPYLSDLE</sequence>
<comment type="activity regulation">
    <text evidence="12">Activated by a monovalent cation that binds near, but not in, the active site. The most likely occupant of the site in vivo is potassium. Ion binding induces a conformational change that may alter substrate affinity.</text>
</comment>
<dbReference type="GO" id="GO:0005737">
    <property type="term" value="C:cytoplasm"/>
    <property type="evidence" value="ECO:0007669"/>
    <property type="project" value="UniProtKB-SubCell"/>
</dbReference>
<dbReference type="PROSITE" id="PS00584">
    <property type="entry name" value="PFKB_KINASES_2"/>
    <property type="match status" value="1"/>
</dbReference>
<keyword evidence="12" id="KW-0539">Nucleus</keyword>
<evidence type="ECO:0000256" key="11">
    <source>
        <dbReference type="ARBA" id="ARBA00023277"/>
    </source>
</evidence>
<comment type="similarity">
    <text evidence="1">Belongs to the carbohydrate kinase pfkB family.</text>
</comment>
<dbReference type="PANTHER" id="PTHR10584:SF166">
    <property type="entry name" value="RIBOKINASE"/>
    <property type="match status" value="1"/>
</dbReference>
<evidence type="ECO:0000256" key="3">
    <source>
        <dbReference type="ARBA" id="ARBA00016943"/>
    </source>
</evidence>
<protein>
    <recommendedName>
        <fullName evidence="3 12">Ribokinase</fullName>
        <shortName evidence="12">RK</shortName>
        <ecNumber evidence="2 12">2.7.1.15</ecNumber>
    </recommendedName>
</protein>
<dbReference type="Pfam" id="PF00294">
    <property type="entry name" value="PfkB"/>
    <property type="match status" value="1"/>
</dbReference>
<feature type="binding site" evidence="12">
    <location>
        <begin position="264"/>
        <end position="265"/>
    </location>
    <ligand>
        <name>ATP</name>
        <dbReference type="ChEBI" id="CHEBI:30616"/>
    </ligand>
</feature>
<comment type="catalytic activity">
    <reaction evidence="12">
        <text>D-ribose + ATP = D-ribose 5-phosphate + ADP + H(+)</text>
        <dbReference type="Rhea" id="RHEA:13697"/>
        <dbReference type="ChEBI" id="CHEBI:15378"/>
        <dbReference type="ChEBI" id="CHEBI:30616"/>
        <dbReference type="ChEBI" id="CHEBI:47013"/>
        <dbReference type="ChEBI" id="CHEBI:78346"/>
        <dbReference type="ChEBI" id="CHEBI:456216"/>
        <dbReference type="EC" id="2.7.1.15"/>
    </reaction>
</comment>
<evidence type="ECO:0000256" key="1">
    <source>
        <dbReference type="ARBA" id="ARBA00005380"/>
    </source>
</evidence>
<comment type="caution">
    <text evidence="12">Lacks conserved residue(s) required for the propagation of feature annotation.</text>
</comment>
<dbReference type="AlphaFoldDB" id="A0A9W7VY63"/>
<feature type="active site" description="Proton acceptor" evidence="12">
    <location>
        <position position="265"/>
    </location>
</feature>
<feature type="binding site" evidence="12">
    <location>
        <position position="299"/>
    </location>
    <ligand>
        <name>K(+)</name>
        <dbReference type="ChEBI" id="CHEBI:29103"/>
    </ligand>
</feature>
<dbReference type="CDD" id="cd01174">
    <property type="entry name" value="ribokinase"/>
    <property type="match status" value="1"/>
</dbReference>
<feature type="domain" description="Carbohydrate kinase PfkB" evidence="13">
    <location>
        <begin position="4"/>
        <end position="307"/>
    </location>
</feature>
<dbReference type="GO" id="GO:0005634">
    <property type="term" value="C:nucleus"/>
    <property type="evidence" value="ECO:0007669"/>
    <property type="project" value="UniProtKB-SubCell"/>
</dbReference>
<feature type="binding site" evidence="12">
    <location>
        <position position="150"/>
    </location>
    <ligand>
        <name>substrate</name>
    </ligand>
</feature>
<comment type="function">
    <text evidence="12">Catalyzes the phosphorylation of ribose at O-5 in a reaction requiring ATP and magnesium. The resulting D-ribose-5-phosphate can then be used either for sythesis of nucleotides, histidine, and tryptophan, or as a component of the pentose phosphate pathway.</text>
</comment>
<evidence type="ECO:0000256" key="6">
    <source>
        <dbReference type="ARBA" id="ARBA00022741"/>
    </source>
</evidence>
<dbReference type="GO" id="GO:0005524">
    <property type="term" value="F:ATP binding"/>
    <property type="evidence" value="ECO:0007669"/>
    <property type="project" value="UniProtKB-UniRule"/>
</dbReference>
<reference evidence="14 15" key="1">
    <citation type="journal article" date="2018" name="IMA Fungus">
        <title>IMA Genome-F 10: Nine draft genome sequences of Claviceps purpurea s.lat., including C. arundinis, C. humidiphila, and C. cf. spartinae, pseudomolecules for the pitch canker pathogen Fusarium circinatum, draft genome of Davidsoniella eucalypti, Grosmannia galeiformis, Quambalaria eucalypti, and Teratosphaeria destructans.</title>
        <authorList>
            <person name="Wingfield B.D."/>
            <person name="Liu M."/>
            <person name="Nguyen H.D."/>
            <person name="Lane F.A."/>
            <person name="Morgan S.W."/>
            <person name="De Vos L."/>
            <person name="Wilken P.M."/>
            <person name="Duong T.A."/>
            <person name="Aylward J."/>
            <person name="Coetzee M.P."/>
            <person name="Dadej K."/>
            <person name="De Beer Z.W."/>
            <person name="Findlay W."/>
            <person name="Havenga M."/>
            <person name="Kolarik M."/>
            <person name="Menzies J.G."/>
            <person name="Naidoo K."/>
            <person name="Pochopski O."/>
            <person name="Shoukouhi P."/>
            <person name="Santana Q.C."/>
            <person name="Seifert K.A."/>
            <person name="Soal N."/>
            <person name="Steenkamp E.T."/>
            <person name="Tatham C.T."/>
            <person name="van der Nest M.A."/>
            <person name="Wingfield M.J."/>
        </authorList>
    </citation>
    <scope>NUCLEOTIDE SEQUENCE [LARGE SCALE GENOMIC DNA]</scope>
    <source>
        <strain evidence="14">CMW44962</strain>
    </source>
</reference>
<dbReference type="InterPro" id="IPR002173">
    <property type="entry name" value="Carboh/pur_kinase_PfkB_CS"/>
</dbReference>
<evidence type="ECO:0000313" key="14">
    <source>
        <dbReference type="EMBL" id="KAH9809308.1"/>
    </source>
</evidence>
<comment type="pathway">
    <text evidence="12">Carbohydrate metabolism; D-ribose degradation; D-ribose 5-phosphate from beta-D-ribopyranose: step 2/2.</text>
</comment>
<dbReference type="GO" id="GO:0046872">
    <property type="term" value="F:metal ion binding"/>
    <property type="evidence" value="ECO:0007669"/>
    <property type="project" value="UniProtKB-KW"/>
</dbReference>
<comment type="caution">
    <text evidence="14">The sequence shown here is derived from an EMBL/GenBank/DDBJ whole genome shotgun (WGS) entry which is preliminary data.</text>
</comment>
<feature type="binding site" evidence="12">
    <location>
        <begin position="41"/>
        <end position="45"/>
    </location>
    <ligand>
        <name>substrate</name>
    </ligand>
</feature>
<evidence type="ECO:0000256" key="9">
    <source>
        <dbReference type="ARBA" id="ARBA00022842"/>
    </source>
</evidence>
<feature type="binding site" evidence="12">
    <location>
        <position position="194"/>
    </location>
    <ligand>
        <name>ATP</name>
        <dbReference type="ChEBI" id="CHEBI:30616"/>
    </ligand>
</feature>
<keyword evidence="11 12" id="KW-0119">Carbohydrate metabolism</keyword>
<evidence type="ECO:0000256" key="5">
    <source>
        <dbReference type="ARBA" id="ARBA00022723"/>
    </source>
</evidence>
<accession>A0A9W7VY63</accession>
<evidence type="ECO:0000256" key="7">
    <source>
        <dbReference type="ARBA" id="ARBA00022777"/>
    </source>
</evidence>
<dbReference type="GO" id="GO:0019303">
    <property type="term" value="P:D-ribose catabolic process"/>
    <property type="evidence" value="ECO:0007669"/>
    <property type="project" value="UniProtKB-UniRule"/>
</dbReference>
<dbReference type="Proteomes" id="UP001138500">
    <property type="component" value="Unassembled WGS sequence"/>
</dbReference>
<dbReference type="Gene3D" id="3.40.1190.20">
    <property type="match status" value="1"/>
</dbReference>
<keyword evidence="4 12" id="KW-0808">Transferase</keyword>
<dbReference type="PANTHER" id="PTHR10584">
    <property type="entry name" value="SUGAR KINASE"/>
    <property type="match status" value="1"/>
</dbReference>
<dbReference type="InterPro" id="IPR029056">
    <property type="entry name" value="Ribokinase-like"/>
</dbReference>
<gene>
    <name evidence="14" type="ORF">Tdes44962_MAKER06168</name>
</gene>
<dbReference type="OrthoDB" id="415590at2759"/>
<dbReference type="HAMAP" id="MF_01987">
    <property type="entry name" value="Ribokinase"/>
    <property type="match status" value="1"/>
</dbReference>
<keyword evidence="7 12" id="KW-0418">Kinase</keyword>
<evidence type="ECO:0000256" key="10">
    <source>
        <dbReference type="ARBA" id="ARBA00022958"/>
    </source>
</evidence>
<dbReference type="SUPFAM" id="SSF53613">
    <property type="entry name" value="Ribokinase-like"/>
    <property type="match status" value="1"/>
</dbReference>
<name>A0A9W7VY63_9PEZI</name>
<proteinExistence type="inferred from homology"/>
<dbReference type="EC" id="2.7.1.15" evidence="2 12"/>
<feature type="binding site" evidence="12">
    <location>
        <position position="259"/>
    </location>
    <ligand>
        <name>K(+)</name>
        <dbReference type="ChEBI" id="CHEBI:29103"/>
    </ligand>
</feature>